<evidence type="ECO:0000313" key="2">
    <source>
        <dbReference type="Proteomes" id="UP000003438"/>
    </source>
</evidence>
<dbReference type="AlphaFoldDB" id="D1PRQ2"/>
<protein>
    <submittedName>
        <fullName evidence="1">Uncharacterized protein</fullName>
    </submittedName>
</protein>
<keyword evidence="2" id="KW-1185">Reference proteome</keyword>
<gene>
    <name evidence="1" type="ORF">SUBVAR_07060</name>
</gene>
<proteinExistence type="predicted"/>
<evidence type="ECO:0000313" key="1">
    <source>
        <dbReference type="EMBL" id="EFB74593.1"/>
    </source>
</evidence>
<dbReference type="EMBL" id="ACBY02000064">
    <property type="protein sequence ID" value="EFB74593.1"/>
    <property type="molecule type" value="Genomic_DNA"/>
</dbReference>
<organism evidence="1 2">
    <name type="scientific">Subdoligranulum variabile DSM 15176</name>
    <dbReference type="NCBI Taxonomy" id="411471"/>
    <lineage>
        <taxon>Bacteria</taxon>
        <taxon>Bacillati</taxon>
        <taxon>Bacillota</taxon>
        <taxon>Clostridia</taxon>
        <taxon>Eubacteriales</taxon>
        <taxon>Oscillospiraceae</taxon>
        <taxon>Subdoligranulum</taxon>
    </lineage>
</organism>
<accession>D1PRQ2</accession>
<dbReference type="HOGENOM" id="CLU_2848198_0_0_9"/>
<reference evidence="1" key="1">
    <citation type="submission" date="2009-12" db="EMBL/GenBank/DDBJ databases">
        <authorList>
            <person name="Weinstock G."/>
            <person name="Sodergren E."/>
            <person name="Clifton S."/>
            <person name="Fulton L."/>
            <person name="Fulton B."/>
            <person name="Courtney L."/>
            <person name="Fronick C."/>
            <person name="Harrison M."/>
            <person name="Strong C."/>
            <person name="Farmer C."/>
            <person name="Delahaunty K."/>
            <person name="Markovic C."/>
            <person name="Hall O."/>
            <person name="Minx P."/>
            <person name="Tomlinson C."/>
            <person name="Mitreva M."/>
            <person name="Nelson J."/>
            <person name="Hou S."/>
            <person name="Wollam A."/>
            <person name="Pepin K.H."/>
            <person name="Johnson M."/>
            <person name="Bhonagiri V."/>
            <person name="Nash W.E."/>
            <person name="Warren W."/>
            <person name="Chinwalla A."/>
            <person name="Mardis E.R."/>
            <person name="Wilson R.K."/>
        </authorList>
    </citation>
    <scope>NUCLEOTIDE SEQUENCE [LARGE SCALE GENOMIC DNA]</scope>
    <source>
        <strain evidence="1">DSM 15176</strain>
    </source>
</reference>
<sequence length="65" mass="7650">MVENSVETVENRVENWGIFPKSTEVRQNRGEKFPPFFTACKKTARGKPSRAVENQIFFAKIRHYF</sequence>
<comment type="caution">
    <text evidence="1">The sequence shown here is derived from an EMBL/GenBank/DDBJ whole genome shotgun (WGS) entry which is preliminary data.</text>
</comment>
<dbReference type="STRING" id="411471.SUBVAR_07060"/>
<name>D1PRQ2_9FIRM</name>
<dbReference type="Proteomes" id="UP000003438">
    <property type="component" value="Unassembled WGS sequence"/>
</dbReference>